<dbReference type="AlphaFoldDB" id="X1CNR5"/>
<proteinExistence type="predicted"/>
<evidence type="ECO:0000313" key="1">
    <source>
        <dbReference type="EMBL" id="GAG94592.1"/>
    </source>
</evidence>
<name>X1CNR5_9ZZZZ</name>
<comment type="caution">
    <text evidence="1">The sequence shown here is derived from an EMBL/GenBank/DDBJ whole genome shotgun (WGS) entry which is preliminary data.</text>
</comment>
<dbReference type="SUPFAM" id="SSF158997">
    <property type="entry name" value="Trm112p-like"/>
    <property type="match status" value="1"/>
</dbReference>
<dbReference type="Pfam" id="PF03966">
    <property type="entry name" value="Trm112p"/>
    <property type="match status" value="1"/>
</dbReference>
<protein>
    <submittedName>
        <fullName evidence="1">Uncharacterized protein</fullName>
    </submittedName>
</protein>
<dbReference type="Gene3D" id="2.20.25.10">
    <property type="match status" value="1"/>
</dbReference>
<reference evidence="1" key="1">
    <citation type="journal article" date="2014" name="Front. Microbiol.">
        <title>High frequency of phylogenetically diverse reductive dehalogenase-homologous genes in deep subseafloor sedimentary metagenomes.</title>
        <authorList>
            <person name="Kawai M."/>
            <person name="Futagami T."/>
            <person name="Toyoda A."/>
            <person name="Takaki Y."/>
            <person name="Nishi S."/>
            <person name="Hori S."/>
            <person name="Arai W."/>
            <person name="Tsubouchi T."/>
            <person name="Morono Y."/>
            <person name="Uchiyama I."/>
            <person name="Ito T."/>
            <person name="Fujiyama A."/>
            <person name="Inagaki F."/>
            <person name="Takami H."/>
        </authorList>
    </citation>
    <scope>NUCLEOTIDE SEQUENCE</scope>
    <source>
        <strain evidence="1">Expedition CK06-06</strain>
    </source>
</reference>
<organism evidence="1">
    <name type="scientific">marine sediment metagenome</name>
    <dbReference type="NCBI Taxonomy" id="412755"/>
    <lineage>
        <taxon>unclassified sequences</taxon>
        <taxon>metagenomes</taxon>
        <taxon>ecological metagenomes</taxon>
    </lineage>
</organism>
<gene>
    <name evidence="1" type="ORF">S01H4_40849</name>
</gene>
<accession>X1CNR5</accession>
<dbReference type="EMBL" id="BART01022292">
    <property type="protein sequence ID" value="GAG94592.1"/>
    <property type="molecule type" value="Genomic_DNA"/>
</dbReference>
<dbReference type="InterPro" id="IPR005651">
    <property type="entry name" value="Trm112-like"/>
</dbReference>
<sequence length="57" mass="6567">MLKKELKDILCCPKCKGDLEERDEKLICIKCDLGYPIKNDIPIMLIDQAEKLDSTNK</sequence>